<accession>A0A645AJV7</accession>
<gene>
    <name evidence="1" type="ORF">SDC9_99792</name>
</gene>
<dbReference type="AlphaFoldDB" id="A0A645AJV7"/>
<evidence type="ECO:0000313" key="1">
    <source>
        <dbReference type="EMBL" id="MPM53028.1"/>
    </source>
</evidence>
<proteinExistence type="predicted"/>
<organism evidence="1">
    <name type="scientific">bioreactor metagenome</name>
    <dbReference type="NCBI Taxonomy" id="1076179"/>
    <lineage>
        <taxon>unclassified sequences</taxon>
        <taxon>metagenomes</taxon>
        <taxon>ecological metagenomes</taxon>
    </lineage>
</organism>
<sequence length="89" mass="11218">MFEGYKHIFNNKIDNVQATDDEFRLKLVELYQIIQLLLPYKHNIRKYYYRFSEYQIIEQLKDRLLLNKFSSKWIYQRMTEKKLYRRGTQ</sequence>
<dbReference type="EMBL" id="VSSQ01014141">
    <property type="protein sequence ID" value="MPM53028.1"/>
    <property type="molecule type" value="Genomic_DNA"/>
</dbReference>
<comment type="caution">
    <text evidence="1">The sequence shown here is derived from an EMBL/GenBank/DDBJ whole genome shotgun (WGS) entry which is preliminary data.</text>
</comment>
<reference evidence="1" key="1">
    <citation type="submission" date="2019-08" db="EMBL/GenBank/DDBJ databases">
        <authorList>
            <person name="Kucharzyk K."/>
            <person name="Murdoch R.W."/>
            <person name="Higgins S."/>
            <person name="Loffler F."/>
        </authorList>
    </citation>
    <scope>NUCLEOTIDE SEQUENCE</scope>
</reference>
<protein>
    <submittedName>
        <fullName evidence="1">Uncharacterized protein</fullName>
    </submittedName>
</protein>
<name>A0A645AJV7_9ZZZZ</name>